<feature type="region of interest" description="Disordered" evidence="1">
    <location>
        <begin position="1"/>
        <end position="59"/>
    </location>
</feature>
<organism evidence="2 3">
    <name type="scientific">Henosepilachna vigintioctopunctata</name>
    <dbReference type="NCBI Taxonomy" id="420089"/>
    <lineage>
        <taxon>Eukaryota</taxon>
        <taxon>Metazoa</taxon>
        <taxon>Ecdysozoa</taxon>
        <taxon>Arthropoda</taxon>
        <taxon>Hexapoda</taxon>
        <taxon>Insecta</taxon>
        <taxon>Pterygota</taxon>
        <taxon>Neoptera</taxon>
        <taxon>Endopterygota</taxon>
        <taxon>Coleoptera</taxon>
        <taxon>Polyphaga</taxon>
        <taxon>Cucujiformia</taxon>
        <taxon>Coccinelloidea</taxon>
        <taxon>Coccinellidae</taxon>
        <taxon>Epilachninae</taxon>
        <taxon>Epilachnini</taxon>
        <taxon>Henosepilachna</taxon>
    </lineage>
</organism>
<protein>
    <submittedName>
        <fullName evidence="2">Uncharacterized protein</fullName>
    </submittedName>
</protein>
<feature type="compositionally biased region" description="Basic and acidic residues" evidence="1">
    <location>
        <begin position="184"/>
        <end position="201"/>
    </location>
</feature>
<comment type="caution">
    <text evidence="2">The sequence shown here is derived from an EMBL/GenBank/DDBJ whole genome shotgun (WGS) entry which is preliminary data.</text>
</comment>
<feature type="compositionally biased region" description="Basic and acidic residues" evidence="1">
    <location>
        <begin position="27"/>
        <end position="53"/>
    </location>
</feature>
<evidence type="ECO:0000256" key="1">
    <source>
        <dbReference type="SAM" id="MobiDB-lite"/>
    </source>
</evidence>
<dbReference type="AlphaFoldDB" id="A0AAW1V0G6"/>
<sequence>MENKDKILEAGDGMMKDNNTGPQESEAQIRREVDSVDDFEHLGHDGLIQKDNEPTPTPLKNEVSDLLGSNYSDDLQEIINKGSNSSEGAVIDVFDKIHQLEENTKDKESSLMDSNLVSKMSDFPKFQNEKEALDDYFVDTAFDSKQDFKNNDLLSQTGIKSTTYDFMEAERGKPDTYISNQSHLESESHTFDKSPKKEAPAKESFSSVENLLTDDFRDVDEEFHSSFEQSKESKEQVKISDELSTNFPKKLQEASPIEVVKTIPAEELIVKPHFKETKVEEKSAIPKEKEMVRDKSKNVIEAEILFSKMGLEVH</sequence>
<reference evidence="2 3" key="1">
    <citation type="submission" date="2023-03" db="EMBL/GenBank/DDBJ databases">
        <title>Genome insight into feeding habits of ladybird beetles.</title>
        <authorList>
            <person name="Li H.-S."/>
            <person name="Huang Y.-H."/>
            <person name="Pang H."/>
        </authorList>
    </citation>
    <scope>NUCLEOTIDE SEQUENCE [LARGE SCALE GENOMIC DNA]</scope>
    <source>
        <strain evidence="2">SYSU_2023b</strain>
        <tissue evidence="2">Whole body</tissue>
    </source>
</reference>
<keyword evidence="3" id="KW-1185">Reference proteome</keyword>
<dbReference type="EMBL" id="JARQZJ010000096">
    <property type="protein sequence ID" value="KAK9885695.1"/>
    <property type="molecule type" value="Genomic_DNA"/>
</dbReference>
<accession>A0AAW1V0G6</accession>
<gene>
    <name evidence="2" type="ORF">WA026_012460</name>
</gene>
<name>A0AAW1V0G6_9CUCU</name>
<evidence type="ECO:0000313" key="2">
    <source>
        <dbReference type="EMBL" id="KAK9885695.1"/>
    </source>
</evidence>
<feature type="compositionally biased region" description="Polar residues" evidence="1">
    <location>
        <begin position="17"/>
        <end position="26"/>
    </location>
</feature>
<dbReference type="Proteomes" id="UP001431783">
    <property type="component" value="Unassembled WGS sequence"/>
</dbReference>
<evidence type="ECO:0000313" key="3">
    <source>
        <dbReference type="Proteomes" id="UP001431783"/>
    </source>
</evidence>
<proteinExistence type="predicted"/>
<feature type="region of interest" description="Disordered" evidence="1">
    <location>
        <begin position="171"/>
        <end position="209"/>
    </location>
</feature>